<comment type="caution">
    <text evidence="1">The sequence shown here is derived from an EMBL/GenBank/DDBJ whole genome shotgun (WGS) entry which is preliminary data.</text>
</comment>
<organism evidence="1 2">
    <name type="scientific">Prescottella agglutinans</name>
    <dbReference type="NCBI Taxonomy" id="1644129"/>
    <lineage>
        <taxon>Bacteria</taxon>
        <taxon>Bacillati</taxon>
        <taxon>Actinomycetota</taxon>
        <taxon>Actinomycetes</taxon>
        <taxon>Mycobacteriales</taxon>
        <taxon>Nocardiaceae</taxon>
        <taxon>Prescottella</taxon>
    </lineage>
</organism>
<reference evidence="1 2" key="1">
    <citation type="submission" date="2023-04" db="EMBL/GenBank/DDBJ databases">
        <title>Forest soil microbial communities from Buena Vista Peninsula, Colon Province, Panama.</title>
        <authorList>
            <person name="Bouskill N."/>
        </authorList>
    </citation>
    <scope>NUCLEOTIDE SEQUENCE [LARGE SCALE GENOMIC DNA]</scope>
    <source>
        <strain evidence="1 2">CFH S0262</strain>
    </source>
</reference>
<gene>
    <name evidence="1" type="ORF">M2280_006366</name>
</gene>
<keyword evidence="2" id="KW-1185">Reference proteome</keyword>
<dbReference type="RefSeq" id="WP_280764248.1">
    <property type="nucleotide sequence ID" value="NZ_JARXVC010000040.1"/>
</dbReference>
<proteinExistence type="predicted"/>
<accession>A0ABT6MLA7</accession>
<evidence type="ECO:0000313" key="1">
    <source>
        <dbReference type="EMBL" id="MDH6285102.1"/>
    </source>
</evidence>
<dbReference type="EMBL" id="JARXVC010000040">
    <property type="protein sequence ID" value="MDH6285102.1"/>
    <property type="molecule type" value="Genomic_DNA"/>
</dbReference>
<protein>
    <submittedName>
        <fullName evidence="1">Uncharacterized protein</fullName>
    </submittedName>
</protein>
<evidence type="ECO:0000313" key="2">
    <source>
        <dbReference type="Proteomes" id="UP001160334"/>
    </source>
</evidence>
<sequence length="119" mass="12509">MAAILVDGVDLVVMSLGGVDVPPSRARAVAARARRNGTVLVVTDGRWPTIDLHLDARVAGYTGLDEPARRITGIRLDVEATARGRQTLRASIDVRGGRGAVAWTTSDQGATPVALKVAR</sequence>
<dbReference type="Proteomes" id="UP001160334">
    <property type="component" value="Unassembled WGS sequence"/>
</dbReference>
<name>A0ABT6MLA7_9NOCA</name>